<dbReference type="Pfam" id="PF14893">
    <property type="entry name" value="PNMA"/>
    <property type="match status" value="1"/>
</dbReference>
<feature type="domain" description="CCHC-type" evidence="3">
    <location>
        <begin position="538"/>
        <end position="551"/>
    </location>
</feature>
<gene>
    <name evidence="4" type="ORF">D5F01_LYC24174</name>
</gene>
<name>A0A6G0HFK0_LARCR</name>
<comment type="caution">
    <text evidence="4">The sequence shown here is derived from an EMBL/GenBank/DDBJ whole genome shotgun (WGS) entry which is preliminary data.</text>
</comment>
<sequence>MEIVMQESVEIPCAVVVSGLTDTDSDNEVSTYLQKYGSIKRFLRIDDPKSDFHGYIIVEFTQSTAMEALEPLLPLKLQSPTQTSTVYEVKSLASVYTLDARSKATRTYMEQLCDIAKLSGTSLEQMLKEELTHIALSTASTQSSSPQPNPKPSSEQSPLSQKEPSDQESVSSSPRPSFVDSSDPAGRKPSHDAVQPHTPSILTKNLTELTSSSTPPVVIGDPTQSTIDVNPPSIQRVVVEHVVRNSEGPSHLSTPGRLRAFTGKCPRPSNEADYDTWRTSVEVLMKDPSVSDSHCTHRILDSLLPPASEMTKHLGPQAKPLAYLELLDSAYGAVEDGDELYARFMSTLQNDGEKPSAFLQRLHVALSTTMRRGGVPSHDFDQQLLKQFCRGCWENSLIVDLQLEQRKRNPPSFAELLLLLRTEEDKQAAKMSRMKQHLGSTKPAYSASKQRIMSHLQTAHATTESDHCTEVEMLRKQIADISAQLNSMTVESQKQKLPKHKAKSLASSAKADTHLMKRKGSQQSPSVKLSSKPRPWYCFQCGEDGHVVSACDNEPNPSLVAAKKKQLRERQAAWESSNSLGDQAHLN</sequence>
<dbReference type="EMBL" id="REGW02000163">
    <property type="protein sequence ID" value="KAE8277801.1"/>
    <property type="molecule type" value="Genomic_DNA"/>
</dbReference>
<feature type="region of interest" description="Disordered" evidence="2">
    <location>
        <begin position="137"/>
        <end position="229"/>
    </location>
</feature>
<keyword evidence="1" id="KW-0479">Metal-binding</keyword>
<feature type="region of interest" description="Disordered" evidence="2">
    <location>
        <begin position="563"/>
        <end position="587"/>
    </location>
</feature>
<dbReference type="InterPro" id="IPR026523">
    <property type="entry name" value="PNMA"/>
</dbReference>
<reference evidence="4 5" key="1">
    <citation type="submission" date="2019-07" db="EMBL/GenBank/DDBJ databases">
        <title>Chromosome genome assembly for large yellow croaker.</title>
        <authorList>
            <person name="Xiao S."/>
        </authorList>
    </citation>
    <scope>NUCLEOTIDE SEQUENCE [LARGE SCALE GENOMIC DNA]</scope>
    <source>
        <strain evidence="4">JMULYC20181020</strain>
        <tissue evidence="4">Muscle</tissue>
    </source>
</reference>
<evidence type="ECO:0000259" key="3">
    <source>
        <dbReference type="PROSITE" id="PS50158"/>
    </source>
</evidence>
<feature type="compositionally biased region" description="Low complexity" evidence="2">
    <location>
        <begin position="137"/>
        <end position="158"/>
    </location>
</feature>
<dbReference type="GO" id="GO:0003676">
    <property type="term" value="F:nucleic acid binding"/>
    <property type="evidence" value="ECO:0007669"/>
    <property type="project" value="InterPro"/>
</dbReference>
<feature type="compositionally biased region" description="Low complexity" evidence="2">
    <location>
        <begin position="167"/>
        <end position="184"/>
    </location>
</feature>
<keyword evidence="1" id="KW-0863">Zinc-finger</keyword>
<feature type="compositionally biased region" description="Polar residues" evidence="2">
    <location>
        <begin position="574"/>
        <end position="587"/>
    </location>
</feature>
<keyword evidence="1" id="KW-0862">Zinc</keyword>
<organism evidence="4 5">
    <name type="scientific">Larimichthys crocea</name>
    <name type="common">Large yellow croaker</name>
    <name type="synonym">Pseudosciaena crocea</name>
    <dbReference type="NCBI Taxonomy" id="215358"/>
    <lineage>
        <taxon>Eukaryota</taxon>
        <taxon>Metazoa</taxon>
        <taxon>Chordata</taxon>
        <taxon>Craniata</taxon>
        <taxon>Vertebrata</taxon>
        <taxon>Euteleostomi</taxon>
        <taxon>Actinopterygii</taxon>
        <taxon>Neopterygii</taxon>
        <taxon>Teleostei</taxon>
        <taxon>Neoteleostei</taxon>
        <taxon>Acanthomorphata</taxon>
        <taxon>Eupercaria</taxon>
        <taxon>Sciaenidae</taxon>
        <taxon>Larimichthys</taxon>
    </lineage>
</organism>
<dbReference type="PANTHER" id="PTHR23095:SF53">
    <property type="entry name" value="ZINC FINGER CCHC DOMAIN-CONTAINING PROTEIN 12-LIKE"/>
    <property type="match status" value="1"/>
</dbReference>
<feature type="region of interest" description="Disordered" evidence="2">
    <location>
        <begin position="490"/>
        <end position="531"/>
    </location>
</feature>
<feature type="compositionally biased region" description="Polar residues" evidence="2">
    <location>
        <begin position="197"/>
        <end position="215"/>
    </location>
</feature>
<keyword evidence="5" id="KW-1185">Reference proteome</keyword>
<dbReference type="PANTHER" id="PTHR23095">
    <property type="entry name" value="PARANEOPLASTIC ANTIGEN"/>
    <property type="match status" value="1"/>
</dbReference>
<dbReference type="InterPro" id="IPR035979">
    <property type="entry name" value="RBD_domain_sf"/>
</dbReference>
<dbReference type="InterPro" id="IPR001878">
    <property type="entry name" value="Znf_CCHC"/>
</dbReference>
<dbReference type="GO" id="GO:0008270">
    <property type="term" value="F:zinc ion binding"/>
    <property type="evidence" value="ECO:0007669"/>
    <property type="project" value="UniProtKB-KW"/>
</dbReference>
<accession>A0A6G0HFK0</accession>
<evidence type="ECO:0000313" key="4">
    <source>
        <dbReference type="EMBL" id="KAE8277801.1"/>
    </source>
</evidence>
<dbReference type="SUPFAM" id="SSF54928">
    <property type="entry name" value="RNA-binding domain, RBD"/>
    <property type="match status" value="1"/>
</dbReference>
<evidence type="ECO:0000313" key="5">
    <source>
        <dbReference type="Proteomes" id="UP000424527"/>
    </source>
</evidence>
<evidence type="ECO:0000256" key="2">
    <source>
        <dbReference type="SAM" id="MobiDB-lite"/>
    </source>
</evidence>
<evidence type="ECO:0000256" key="1">
    <source>
        <dbReference type="PROSITE-ProRule" id="PRU00047"/>
    </source>
</evidence>
<proteinExistence type="predicted"/>
<dbReference type="AlphaFoldDB" id="A0A6G0HFK0"/>
<dbReference type="InterPro" id="IPR048270">
    <property type="entry name" value="PNMA_C"/>
</dbReference>
<dbReference type="PROSITE" id="PS50158">
    <property type="entry name" value="ZF_CCHC"/>
    <property type="match status" value="1"/>
</dbReference>
<dbReference type="CDD" id="cd00590">
    <property type="entry name" value="RRM_SF"/>
    <property type="match status" value="1"/>
</dbReference>
<dbReference type="Proteomes" id="UP000424527">
    <property type="component" value="Unassembled WGS sequence"/>
</dbReference>
<protein>
    <recommendedName>
        <fullName evidence="3">CCHC-type domain-containing protein</fullName>
    </recommendedName>
</protein>